<dbReference type="PROSITE" id="PS50297">
    <property type="entry name" value="ANK_REP_REGION"/>
    <property type="match status" value="3"/>
</dbReference>
<dbReference type="InterPro" id="IPR043145">
    <property type="entry name" value="Znf_ZZ_sf"/>
</dbReference>
<keyword evidence="5 6" id="KW-0040">ANK repeat</keyword>
<dbReference type="Pfam" id="PF00569">
    <property type="entry name" value="ZZ"/>
    <property type="match status" value="1"/>
</dbReference>
<evidence type="ECO:0000313" key="9">
    <source>
        <dbReference type="EMBL" id="KAF0316781.1"/>
    </source>
</evidence>
<feature type="repeat" description="ANK" evidence="6">
    <location>
        <begin position="1265"/>
        <end position="1297"/>
    </location>
</feature>
<name>A0A8H3ZKC9_9PEZI</name>
<dbReference type="GO" id="GO:0008270">
    <property type="term" value="F:zinc ion binding"/>
    <property type="evidence" value="ECO:0007669"/>
    <property type="project" value="UniProtKB-KW"/>
</dbReference>
<dbReference type="Gene3D" id="3.30.60.90">
    <property type="match status" value="1"/>
</dbReference>
<dbReference type="OrthoDB" id="341259at2759"/>
<feature type="compositionally biased region" description="Basic and acidic residues" evidence="7">
    <location>
        <begin position="1910"/>
        <end position="1929"/>
    </location>
</feature>
<accession>A0A8H3ZKC9</accession>
<dbReference type="Pfam" id="PF12796">
    <property type="entry name" value="Ank_2"/>
    <property type="match status" value="5"/>
</dbReference>
<dbReference type="InterPro" id="IPR036770">
    <property type="entry name" value="Ankyrin_rpt-contain_sf"/>
</dbReference>
<feature type="repeat" description="ANK" evidence="6">
    <location>
        <begin position="1300"/>
        <end position="1332"/>
    </location>
</feature>
<proteinExistence type="predicted"/>
<keyword evidence="10" id="KW-1185">Reference proteome</keyword>
<comment type="caution">
    <text evidence="9">The sequence shown here is derived from an EMBL/GenBank/DDBJ whole genome shotgun (WGS) entry which is preliminary data.</text>
</comment>
<evidence type="ECO:0000256" key="7">
    <source>
        <dbReference type="SAM" id="MobiDB-lite"/>
    </source>
</evidence>
<feature type="compositionally biased region" description="Acidic residues" evidence="7">
    <location>
        <begin position="1930"/>
        <end position="1946"/>
    </location>
</feature>
<dbReference type="CDD" id="cd02249">
    <property type="entry name" value="ZZ"/>
    <property type="match status" value="1"/>
</dbReference>
<dbReference type="PROSITE" id="PS50088">
    <property type="entry name" value="ANK_REPEAT"/>
    <property type="match status" value="5"/>
</dbReference>
<protein>
    <submittedName>
        <fullName evidence="9">Ankyrin repeat protein</fullName>
    </submittedName>
</protein>
<keyword evidence="1" id="KW-0479">Metal-binding</keyword>
<feature type="region of interest" description="Disordered" evidence="7">
    <location>
        <begin position="17"/>
        <end position="69"/>
    </location>
</feature>
<dbReference type="SUPFAM" id="SSF57850">
    <property type="entry name" value="RING/U-box"/>
    <property type="match status" value="1"/>
</dbReference>
<evidence type="ECO:0000256" key="1">
    <source>
        <dbReference type="ARBA" id="ARBA00022723"/>
    </source>
</evidence>
<dbReference type="InterPro" id="IPR002110">
    <property type="entry name" value="Ankyrin_rpt"/>
</dbReference>
<feature type="repeat" description="ANK" evidence="6">
    <location>
        <begin position="1128"/>
        <end position="1160"/>
    </location>
</feature>
<evidence type="ECO:0000256" key="4">
    <source>
        <dbReference type="ARBA" id="ARBA00022833"/>
    </source>
</evidence>
<keyword evidence="4" id="KW-0862">Zinc</keyword>
<dbReference type="Proteomes" id="UP000434172">
    <property type="component" value="Unassembled WGS sequence"/>
</dbReference>
<keyword evidence="2" id="KW-0677">Repeat</keyword>
<dbReference type="SUPFAM" id="SSF48403">
    <property type="entry name" value="Ankyrin repeat"/>
    <property type="match status" value="3"/>
</dbReference>
<evidence type="ECO:0000259" key="8">
    <source>
        <dbReference type="Pfam" id="PF00569"/>
    </source>
</evidence>
<keyword evidence="3" id="KW-0863">Zinc-finger</keyword>
<dbReference type="EMBL" id="WOWK01000148">
    <property type="protein sequence ID" value="KAF0316781.1"/>
    <property type="molecule type" value="Genomic_DNA"/>
</dbReference>
<evidence type="ECO:0000256" key="5">
    <source>
        <dbReference type="ARBA" id="ARBA00023043"/>
    </source>
</evidence>
<feature type="repeat" description="ANK" evidence="6">
    <location>
        <begin position="1653"/>
        <end position="1685"/>
    </location>
</feature>
<feature type="compositionally biased region" description="Acidic residues" evidence="7">
    <location>
        <begin position="1898"/>
        <end position="1909"/>
    </location>
</feature>
<dbReference type="Pfam" id="PF00023">
    <property type="entry name" value="Ank"/>
    <property type="match status" value="1"/>
</dbReference>
<dbReference type="PANTHER" id="PTHR24198">
    <property type="entry name" value="ANKYRIN REPEAT AND PROTEIN KINASE DOMAIN-CONTAINING PROTEIN"/>
    <property type="match status" value="1"/>
</dbReference>
<gene>
    <name evidence="9" type="ORF">GQ607_015983</name>
</gene>
<dbReference type="Gene3D" id="1.25.40.20">
    <property type="entry name" value="Ankyrin repeat-containing domain"/>
    <property type="match status" value="3"/>
</dbReference>
<feature type="region of interest" description="Disordered" evidence="7">
    <location>
        <begin position="1898"/>
        <end position="1946"/>
    </location>
</feature>
<feature type="domain" description="ZZ-type" evidence="8">
    <location>
        <begin position="1854"/>
        <end position="1885"/>
    </location>
</feature>
<dbReference type="SMART" id="SM00248">
    <property type="entry name" value="ANK"/>
    <property type="match status" value="17"/>
</dbReference>
<organism evidence="9 10">
    <name type="scientific">Colletotrichum asianum</name>
    <dbReference type="NCBI Taxonomy" id="702518"/>
    <lineage>
        <taxon>Eukaryota</taxon>
        <taxon>Fungi</taxon>
        <taxon>Dikarya</taxon>
        <taxon>Ascomycota</taxon>
        <taxon>Pezizomycotina</taxon>
        <taxon>Sordariomycetes</taxon>
        <taxon>Hypocreomycetidae</taxon>
        <taxon>Glomerellales</taxon>
        <taxon>Glomerellaceae</taxon>
        <taxon>Colletotrichum</taxon>
        <taxon>Colletotrichum gloeosporioides species complex</taxon>
    </lineage>
</organism>
<evidence type="ECO:0000313" key="10">
    <source>
        <dbReference type="Proteomes" id="UP000434172"/>
    </source>
</evidence>
<evidence type="ECO:0000256" key="3">
    <source>
        <dbReference type="ARBA" id="ARBA00022771"/>
    </source>
</evidence>
<dbReference type="InterPro" id="IPR000433">
    <property type="entry name" value="Znf_ZZ"/>
</dbReference>
<feature type="repeat" description="ANK" evidence="6">
    <location>
        <begin position="1540"/>
        <end position="1572"/>
    </location>
</feature>
<dbReference type="PANTHER" id="PTHR24198:SF165">
    <property type="entry name" value="ANKYRIN REPEAT-CONTAINING PROTEIN-RELATED"/>
    <property type="match status" value="1"/>
</dbReference>
<reference evidence="9 10" key="1">
    <citation type="submission" date="2019-12" db="EMBL/GenBank/DDBJ databases">
        <title>A genome sequence resource for the geographically widespread anthracnose pathogen Colletotrichum asianum.</title>
        <authorList>
            <person name="Meng Y."/>
        </authorList>
    </citation>
    <scope>NUCLEOTIDE SEQUENCE [LARGE SCALE GENOMIC DNA]</scope>
    <source>
        <strain evidence="9 10">ICMP 18580</strain>
    </source>
</reference>
<sequence length="1946" mass="218115">MDIPIEPTANLLADAASTHHDSYGQEADVESAVSSDVSDRDTLELFPSDSRPMTPDVQNEDRELGLSTTGLPPSHAKYDIITVHGLRDDHRNVWLLEDGRPWLQTQLLSDVPLRQIDYLYATNSTAQVFEADGIKLEAQNLLRLYVENRRLLPNSEIGRRIIWVCHDIGGTIVKQALLEACKPTVPEELDDFETSQYIKEARTSIASLSGTIIFLGCPHQTMSLDVLQDELHNLMVFPGPDIETGLIRKINHLAHQVHDINVRFLDAKFLSRLTHINVFALKDLQISDEIETVKDDILEPTTRAAVFSETDKTTSKDITKIIRVEAESEPHGLAQHDPSAHSPELGTFWQSTADQLGIHEQSAALLRSKKDTIACNYSSQTALLDFPVVRASPFSRYTSCIYTTYGNVYRDSTYDHAALARGDKYVEGKDDWLRNLKHGLYASQSGLGTTSEFILARQLALLHLAPCTKLPTVHSDPELFDIPFLEWVFHHEKFKNFEMSVGPCTLYIQGTREDWSRTAMISQHIYLRYEHRGLRNPPPGITAQNAAFYFQFNRSDSRYNSIKAMLATFLTEVTWNIWSHPGEAVAINRTFGSLENLCNWSLPILFTMFMGVRKSKRVGRFTIFLGCFDDCIEDERVWFIRNVLDQQRRSDNYFRLVITTGHQDEFLSQCLSTAHVIHLQECPAPLTGYAIDEEGHNADGLKPYLKDMLQKRQVFNRLKPSLEAMIANYERVPHLGYRVLDWLRNSGRGVPITEVATIIDKLNSATPQNVVSTIFYSTLPDERNKFRAIYQWVTNAVEPMSLEALGQALAVSMTPRAPLFDIDYDQLLQDITTMFGGIIVKEGLYVRFSHESFYNTEIPSVDGEDEDPSVVHGVLAEACLKHLMHTEVQTEYAKLSVGNCGGKMDVLETPLLLRHDFLEYAVRFWAEHYRLCCPPSQPTTLVVRFFNNMDVRNKWAEAHYVLSNPFTRIHRGYFSSLPFMAALGLEDILSQQLEDGGYSERFITDVWLAISEAARNGHNNVVHQLLQKVPLQESKLEDAITWAACSDNKVALASLLEKAALLENVSWSGALLYKAVSLGHNSLVSACIEAVSDPGDFVLHEAIAWGQQQAVRLLLKSKYNLLNVPDVLGRTALLTSAKIGQPEIVQMLIDAGANLNDKDINGASFIDIAILSGQHKALALFLEASSRSGVVRGETGLLDVQAHLTLASNLGRTQCTRVIFEHAEHLDSGSDIDALLYAICGVAHTADICRSLIARGAKPHQLHTDKGALLHRALITEDKDLIRVLVEEGAELTYVDKHNDDTTPLSFAIQKCSLEVAELLLKMGASANYVPGEADSPLFIACYETEDISKAQLLLDYGADIHWKSDDGWTALHGSYDLPKLVSFLLSHGADVNGMSNYGTPLMMAARWNYVDVLKRLLAHPAIEVNLKFNRDDGDSEVRGTALLQAVEQGSHESGNLLIEAGAEIDERFGSAGFLLESAKLDGSEECRRMVQKFLDRGNRIDSTDDKGNTTLHGVSSTTPTWILQHMVECGAPMDSPNNDGLTPLAVAVEKGNVAAVKYFIAKGARVSICGPSFGSLLHLVCQVNQPEKIDFKLFQILVDSHAYPNLPGPEPLKESLLHQVIRTVDSGMQERIITYLIRNYGPEINVNAPGGPQNYPIMAAAYAGEHEILEYLIHHDANVNVHDDLGRRTVHYLSGRVRWFFTMRPLRVLAKFGADLMVKDHFGRTALHFIAGSNDLDLLKFFLKRLPEVHDINLKDNDGWTPLMWACRTSTRTKVIDSLVKDYGADIWAISFDGEWSARKLACLSNQSDESKSLLQPPENEWEREELDGSKQTWDPTFHSISPGKQHSNFPYCDSCFMIIVGTIYDCMVCDDYILCFKCYPQRTEMHDEYHDFEEYVENGSPDESDSSEDNKSESSDRVSATREHLDVNGDDEDRDASEAEYSDN</sequence>
<evidence type="ECO:0000256" key="6">
    <source>
        <dbReference type="PROSITE-ProRule" id="PRU00023"/>
    </source>
</evidence>
<evidence type="ECO:0000256" key="2">
    <source>
        <dbReference type="ARBA" id="ARBA00022737"/>
    </source>
</evidence>